<dbReference type="RefSeq" id="WP_295320702.1">
    <property type="nucleotide sequence ID" value="NZ_LT598653.1"/>
</dbReference>
<feature type="transmembrane region" description="Helical" evidence="2">
    <location>
        <begin position="262"/>
        <end position="282"/>
    </location>
</feature>
<reference evidence="3" key="1">
    <citation type="submission" date="2016-03" db="EMBL/GenBank/DDBJ databases">
        <authorList>
            <person name="Ploux O."/>
        </authorList>
    </citation>
    <scope>NUCLEOTIDE SEQUENCE</scope>
    <source>
        <strain evidence="3">UC10</strain>
    </source>
</reference>
<dbReference type="EMBL" id="LT598653">
    <property type="protein sequence ID" value="SBV34115.1"/>
    <property type="molecule type" value="Genomic_DNA"/>
</dbReference>
<feature type="transmembrane region" description="Helical" evidence="2">
    <location>
        <begin position="238"/>
        <end position="255"/>
    </location>
</feature>
<feature type="transmembrane region" description="Helical" evidence="2">
    <location>
        <begin position="149"/>
        <end position="172"/>
    </location>
</feature>
<keyword evidence="2" id="KW-1133">Transmembrane helix</keyword>
<dbReference type="PANTHER" id="PTHR37422">
    <property type="entry name" value="TEICHURONIC ACID BIOSYNTHESIS PROTEIN TUAE"/>
    <property type="match status" value="1"/>
</dbReference>
<dbReference type="InterPro" id="IPR051533">
    <property type="entry name" value="WaaL-like"/>
</dbReference>
<feature type="transmembrane region" description="Helical" evidence="2">
    <location>
        <begin position="117"/>
        <end position="137"/>
    </location>
</feature>
<evidence type="ECO:0000256" key="1">
    <source>
        <dbReference type="SAM" id="MobiDB-lite"/>
    </source>
</evidence>
<feature type="transmembrane region" description="Helical" evidence="2">
    <location>
        <begin position="391"/>
        <end position="410"/>
    </location>
</feature>
<name>A0A1Y5PZW0_9SPHN</name>
<evidence type="ECO:0008006" key="4">
    <source>
        <dbReference type="Google" id="ProtNLM"/>
    </source>
</evidence>
<proteinExistence type="predicted"/>
<gene>
    <name evidence="3" type="ORF">SPPYR_2995</name>
</gene>
<feature type="compositionally biased region" description="Basic residues" evidence="1">
    <location>
        <begin position="457"/>
        <end position="473"/>
    </location>
</feature>
<feature type="transmembrane region" description="Helical" evidence="2">
    <location>
        <begin position="192"/>
        <end position="208"/>
    </location>
</feature>
<feature type="transmembrane region" description="Helical" evidence="2">
    <location>
        <begin position="38"/>
        <end position="59"/>
    </location>
</feature>
<keyword evidence="2" id="KW-0812">Transmembrane</keyword>
<feature type="transmembrane region" description="Helical" evidence="2">
    <location>
        <begin position="65"/>
        <end position="86"/>
    </location>
</feature>
<dbReference type="AlphaFoldDB" id="A0A1Y5PZW0"/>
<keyword evidence="2" id="KW-0472">Membrane</keyword>
<accession>A0A1Y5PZW0</accession>
<sequence>MTAQALPYGPAFGLGILIPVTLLLLVPLVVAARRAGSVAGAFVVVALWLRTTAGAYHLYMFQPLAGGLSGNALLSIAVTGFGLLFVVRPANLALKWLLPVHALILLALLSASLNGDLVGGINVAVKYAYMIVILIAAFQALRRDPEARFLNWAMVSFLPLLVFQALSLALNMPKGAEDGDGLVWIGGYNHEAAFSVALLTGFLVGGLARSAPRAVRTAFLTLTLVAILLAGYRTTILALAPLALATFLGGLTMSVRRDQRGAMAVTATVAGVLLFAIAALSYSQSFADLAAFLADPAALIKPPRDFDLLERQVMSGRPLIWSSYIYAWADGTPLQHLFGLGPESWEGVFKVYPHNTLVSTLYELGWFGVAAMIALWTVMFAAAASARGDRFLLIAAHFAFFLLNMATMPFWQVEGLALYGLLCGYTVHTARAARWGAAPTRDRLAYGISHFQDRRGPEKHHRASPRAAGARRR</sequence>
<evidence type="ECO:0000313" key="3">
    <source>
        <dbReference type="EMBL" id="SBV34115.1"/>
    </source>
</evidence>
<feature type="transmembrane region" description="Helical" evidence="2">
    <location>
        <begin position="12"/>
        <end position="31"/>
    </location>
</feature>
<evidence type="ECO:0000256" key="2">
    <source>
        <dbReference type="SAM" id="Phobius"/>
    </source>
</evidence>
<organism evidence="3">
    <name type="scientific">uncultured Sphingopyxis sp</name>
    <dbReference type="NCBI Taxonomy" id="310581"/>
    <lineage>
        <taxon>Bacteria</taxon>
        <taxon>Pseudomonadati</taxon>
        <taxon>Pseudomonadota</taxon>
        <taxon>Alphaproteobacteria</taxon>
        <taxon>Sphingomonadales</taxon>
        <taxon>Sphingomonadaceae</taxon>
        <taxon>Sphingopyxis</taxon>
        <taxon>environmental samples</taxon>
    </lineage>
</organism>
<feature type="transmembrane region" description="Helical" evidence="2">
    <location>
        <begin position="364"/>
        <end position="384"/>
    </location>
</feature>
<dbReference type="KEGG" id="sphu:SPPYR_2995"/>
<dbReference type="PANTHER" id="PTHR37422:SF13">
    <property type="entry name" value="LIPOPOLYSACCHARIDE BIOSYNTHESIS PROTEIN PA4999-RELATED"/>
    <property type="match status" value="1"/>
</dbReference>
<protein>
    <recommendedName>
        <fullName evidence="4">O-antigen polymerase</fullName>
    </recommendedName>
</protein>
<feature type="transmembrane region" description="Helical" evidence="2">
    <location>
        <begin position="215"/>
        <end position="232"/>
    </location>
</feature>
<feature type="transmembrane region" description="Helical" evidence="2">
    <location>
        <begin position="93"/>
        <end position="111"/>
    </location>
</feature>
<feature type="region of interest" description="Disordered" evidence="1">
    <location>
        <begin position="453"/>
        <end position="473"/>
    </location>
</feature>